<reference evidence="3 4" key="1">
    <citation type="journal article" date="2014" name="Genome Biol. Evol.">
        <title>The secreted proteins of Achlya hypogyna and Thraustotheca clavata identify the ancestral oomycete secretome and reveal gene acquisitions by horizontal gene transfer.</title>
        <authorList>
            <person name="Misner I."/>
            <person name="Blouin N."/>
            <person name="Leonard G."/>
            <person name="Richards T.A."/>
            <person name="Lane C.E."/>
        </authorList>
    </citation>
    <scope>NUCLEOTIDE SEQUENCE [LARGE SCALE GENOMIC DNA]</scope>
    <source>
        <strain evidence="3 4">ATCC 34112</strain>
    </source>
</reference>
<name>A0A1W0A1N2_9STRA</name>
<feature type="coiled-coil region" evidence="1">
    <location>
        <begin position="121"/>
        <end position="192"/>
    </location>
</feature>
<keyword evidence="4" id="KW-1185">Reference proteome</keyword>
<evidence type="ECO:0000313" key="4">
    <source>
        <dbReference type="Proteomes" id="UP000243217"/>
    </source>
</evidence>
<sequence length="318" mass="36496">MSRVKSKAWGDGSSSDDGSEFEQKKGGKNEKVVVKLKSVLDGGSKKKRIQETVEMKPVKKAKLSTSKVNSFTSVVEKMLMTYDESKDMKKLKKDYEEIWNVRQTQPEKLLEEARKLMKSEADAHDKTMMKMKQDIANLNKKLGKYEKMREDLERAKEKNGSSSELTELKQQYDQLHAENVSLRLQLEETQQTTPATNSNASTNEMHAKLAHTNKLLRIYELLTSLHISLKKDGKTDVQEVSCRAVDSLRAQQFAFDLSIPTNPRKQIDYIPSSEEVEYHTRQSEPTAPPYLLEELSFSRTELTRFMRTILDAVIRKPT</sequence>
<evidence type="ECO:0000256" key="2">
    <source>
        <dbReference type="SAM" id="MobiDB-lite"/>
    </source>
</evidence>
<evidence type="ECO:0000256" key="1">
    <source>
        <dbReference type="SAM" id="Coils"/>
    </source>
</evidence>
<dbReference type="Gene3D" id="3.90.1150.80">
    <property type="match status" value="1"/>
</dbReference>
<dbReference type="OrthoDB" id="77066at2759"/>
<evidence type="ECO:0008006" key="5">
    <source>
        <dbReference type="Google" id="ProtNLM"/>
    </source>
</evidence>
<dbReference type="AlphaFoldDB" id="A0A1W0A1N2"/>
<keyword evidence="1" id="KW-0175">Coiled coil</keyword>
<evidence type="ECO:0000313" key="3">
    <source>
        <dbReference type="EMBL" id="OQS04168.1"/>
    </source>
</evidence>
<dbReference type="InterPro" id="IPR038608">
    <property type="entry name" value="Csm1/Pcs1_C_sf"/>
</dbReference>
<feature type="region of interest" description="Disordered" evidence="2">
    <location>
        <begin position="1"/>
        <end position="27"/>
    </location>
</feature>
<proteinExistence type="predicted"/>
<protein>
    <recommendedName>
        <fullName evidence="5">Monopolin complex subunit Csm1/Pcs1 C-terminal domain-containing protein</fullName>
    </recommendedName>
</protein>
<comment type="caution">
    <text evidence="3">The sequence shown here is derived from an EMBL/GenBank/DDBJ whole genome shotgun (WGS) entry which is preliminary data.</text>
</comment>
<organism evidence="3 4">
    <name type="scientific">Thraustotheca clavata</name>
    <dbReference type="NCBI Taxonomy" id="74557"/>
    <lineage>
        <taxon>Eukaryota</taxon>
        <taxon>Sar</taxon>
        <taxon>Stramenopiles</taxon>
        <taxon>Oomycota</taxon>
        <taxon>Saprolegniomycetes</taxon>
        <taxon>Saprolegniales</taxon>
        <taxon>Achlyaceae</taxon>
        <taxon>Thraustotheca</taxon>
    </lineage>
</organism>
<accession>A0A1W0A1N2</accession>
<gene>
    <name evidence="3" type="ORF">THRCLA_03583</name>
</gene>
<dbReference type="Proteomes" id="UP000243217">
    <property type="component" value="Unassembled WGS sequence"/>
</dbReference>
<dbReference type="EMBL" id="JNBS01000671">
    <property type="protein sequence ID" value="OQS04168.1"/>
    <property type="molecule type" value="Genomic_DNA"/>
</dbReference>